<sequence>MSAYATTLTRVEDYFDRSATTVWERLTSDAPVSGVRATVRAGRDKMRALMLDQVPADLTGLRILDAGCGTGAMAVELAARGADVLAIDISPALVEIAQKRMPEGLAGRIDWRSGDMTDPALGQFDHALAMDSMIYYTSNDLAQIMGRMTPRLSGKFVFTLAPRTPLLMAMFRIGKLFPRKDRSPVMIPHASKDVQRAIHDTGLAGHLADVGRVNSGFYISNAFTFESQRP</sequence>
<accession>A0A238LBV2</accession>
<keyword evidence="3" id="KW-0949">S-adenosyl-L-methionine</keyword>
<keyword evidence="8" id="KW-1185">Reference proteome</keyword>
<evidence type="ECO:0000313" key="7">
    <source>
        <dbReference type="EMBL" id="SMY07052.1"/>
    </source>
</evidence>
<feature type="domain" description="Magnesium-protoporphyrin IX methyltransferase C-terminal" evidence="6">
    <location>
        <begin position="129"/>
        <end position="224"/>
    </location>
</feature>
<keyword evidence="2 7" id="KW-0808">Transferase</keyword>
<organism evidence="7 8">
    <name type="scientific">Flavimaricola marinus</name>
    <dbReference type="NCBI Taxonomy" id="1819565"/>
    <lineage>
        <taxon>Bacteria</taxon>
        <taxon>Pseudomonadati</taxon>
        <taxon>Pseudomonadota</taxon>
        <taxon>Alphaproteobacteria</taxon>
        <taxon>Rhodobacterales</taxon>
        <taxon>Paracoccaceae</taxon>
        <taxon>Flavimaricola</taxon>
    </lineage>
</organism>
<dbReference type="InterPro" id="IPR007848">
    <property type="entry name" value="Small_mtfrase_dom"/>
</dbReference>
<protein>
    <recommendedName>
        <fullName evidence="4">Magnesium protoporphyrin IX methyltransferase</fullName>
        <ecNumber evidence="4">2.1.1.11</ecNumber>
    </recommendedName>
</protein>
<evidence type="ECO:0000256" key="2">
    <source>
        <dbReference type="ARBA" id="ARBA00022679"/>
    </source>
</evidence>
<evidence type="ECO:0000259" key="5">
    <source>
        <dbReference type="Pfam" id="PF05175"/>
    </source>
</evidence>
<dbReference type="OrthoDB" id="9765084at2"/>
<dbReference type="PROSITE" id="PS51556">
    <property type="entry name" value="SAM_MT_MG_PIX"/>
    <property type="match status" value="1"/>
</dbReference>
<evidence type="ECO:0000256" key="3">
    <source>
        <dbReference type="ARBA" id="ARBA00022691"/>
    </source>
</evidence>
<dbReference type="PANTHER" id="PTHR43464:SF19">
    <property type="entry name" value="UBIQUINONE BIOSYNTHESIS O-METHYLTRANSFERASE, MITOCHONDRIAL"/>
    <property type="match status" value="1"/>
</dbReference>
<evidence type="ECO:0000256" key="1">
    <source>
        <dbReference type="ARBA" id="ARBA00022603"/>
    </source>
</evidence>
<dbReference type="InterPro" id="IPR010940">
    <property type="entry name" value="Mg_prot_MeTrfase_C"/>
</dbReference>
<dbReference type="NCBIfam" id="TIGR02021">
    <property type="entry name" value="BchM-ChlM"/>
    <property type="match status" value="1"/>
</dbReference>
<dbReference type="InterPro" id="IPR010251">
    <property type="entry name" value="Mg_prot_MeTrfase"/>
</dbReference>
<name>A0A238LBV2_9RHOB</name>
<gene>
    <name evidence="7" type="primary">bchM</name>
    <name evidence="7" type="ORF">LOM8899_01184</name>
</gene>
<dbReference type="CDD" id="cd02440">
    <property type="entry name" value="AdoMet_MTases"/>
    <property type="match status" value="1"/>
</dbReference>
<dbReference type="Gene3D" id="3.40.50.150">
    <property type="entry name" value="Vaccinia Virus protein VP39"/>
    <property type="match status" value="1"/>
</dbReference>
<dbReference type="GO" id="GO:0015995">
    <property type="term" value="P:chlorophyll biosynthetic process"/>
    <property type="evidence" value="ECO:0007669"/>
    <property type="project" value="UniProtKB-UniRule"/>
</dbReference>
<dbReference type="RefSeq" id="WP_093991148.1">
    <property type="nucleotide sequence ID" value="NZ_FXZK01000001.1"/>
</dbReference>
<keyword evidence="1 7" id="KW-0489">Methyltransferase</keyword>
<dbReference type="Pfam" id="PF05175">
    <property type="entry name" value="MTS"/>
    <property type="match status" value="1"/>
</dbReference>
<dbReference type="AlphaFoldDB" id="A0A238LBV2"/>
<dbReference type="SUPFAM" id="SSF53335">
    <property type="entry name" value="S-adenosyl-L-methionine-dependent methyltransferases"/>
    <property type="match status" value="1"/>
</dbReference>
<reference evidence="7 8" key="1">
    <citation type="submission" date="2017-05" db="EMBL/GenBank/DDBJ databases">
        <authorList>
            <person name="Song R."/>
            <person name="Chenine A.L."/>
            <person name="Ruprecht R.M."/>
        </authorList>
    </citation>
    <scope>NUCLEOTIDE SEQUENCE [LARGE SCALE GENOMIC DNA]</scope>
    <source>
        <strain evidence="7 8">CECT 8899</strain>
    </source>
</reference>
<dbReference type="EC" id="2.1.1.11" evidence="4"/>
<evidence type="ECO:0000256" key="4">
    <source>
        <dbReference type="NCBIfam" id="TIGR02021"/>
    </source>
</evidence>
<dbReference type="Proteomes" id="UP000201613">
    <property type="component" value="Unassembled WGS sequence"/>
</dbReference>
<evidence type="ECO:0000259" key="6">
    <source>
        <dbReference type="Pfam" id="PF07109"/>
    </source>
</evidence>
<proteinExistence type="predicted"/>
<dbReference type="InterPro" id="IPR029063">
    <property type="entry name" value="SAM-dependent_MTases_sf"/>
</dbReference>
<dbReference type="PANTHER" id="PTHR43464">
    <property type="entry name" value="METHYLTRANSFERASE"/>
    <property type="match status" value="1"/>
</dbReference>
<dbReference type="Pfam" id="PF07109">
    <property type="entry name" value="Mg-por_mtran_C"/>
    <property type="match status" value="1"/>
</dbReference>
<evidence type="ECO:0000313" key="8">
    <source>
        <dbReference type="Proteomes" id="UP000201613"/>
    </source>
</evidence>
<dbReference type="EMBL" id="FXZK01000001">
    <property type="protein sequence ID" value="SMY07052.1"/>
    <property type="molecule type" value="Genomic_DNA"/>
</dbReference>
<feature type="domain" description="Methyltransferase small" evidence="5">
    <location>
        <begin position="44"/>
        <end position="126"/>
    </location>
</feature>
<dbReference type="GO" id="GO:0032259">
    <property type="term" value="P:methylation"/>
    <property type="evidence" value="ECO:0007669"/>
    <property type="project" value="UniProtKB-KW"/>
</dbReference>
<dbReference type="GO" id="GO:0046406">
    <property type="term" value="F:magnesium protoporphyrin IX methyltransferase activity"/>
    <property type="evidence" value="ECO:0007669"/>
    <property type="project" value="UniProtKB-UniRule"/>
</dbReference>